<dbReference type="InterPro" id="IPR029068">
    <property type="entry name" value="Glyas_Bleomycin-R_OHBP_Dase"/>
</dbReference>
<name>A0A0R2NLI0_9LACO</name>
<dbReference type="PROSITE" id="PS51819">
    <property type="entry name" value="VOC"/>
    <property type="match status" value="1"/>
</dbReference>
<dbReference type="SUPFAM" id="SSF54593">
    <property type="entry name" value="Glyoxalase/Bleomycin resistance protein/Dihydroxybiphenyl dioxygenase"/>
    <property type="match status" value="1"/>
</dbReference>
<organism evidence="3 4">
    <name type="scientific">Lactiplantibacillus fabifermentans DSM 21115</name>
    <dbReference type="NCBI Taxonomy" id="1413187"/>
    <lineage>
        <taxon>Bacteria</taxon>
        <taxon>Bacillati</taxon>
        <taxon>Bacillota</taxon>
        <taxon>Bacilli</taxon>
        <taxon>Lactobacillales</taxon>
        <taxon>Lactobacillaceae</taxon>
        <taxon>Lactiplantibacillus</taxon>
    </lineage>
</organism>
<dbReference type="Pfam" id="PF13669">
    <property type="entry name" value="Glyoxalase_4"/>
    <property type="match status" value="1"/>
</dbReference>
<dbReference type="GO" id="GO:0004493">
    <property type="term" value="F:methylmalonyl-CoA epimerase activity"/>
    <property type="evidence" value="ECO:0007669"/>
    <property type="project" value="TreeGrafter"/>
</dbReference>
<dbReference type="PANTHER" id="PTHR43048">
    <property type="entry name" value="METHYLMALONYL-COA EPIMERASE"/>
    <property type="match status" value="1"/>
</dbReference>
<proteinExistence type="predicted"/>
<dbReference type="InterPro" id="IPR037523">
    <property type="entry name" value="VOC_core"/>
</dbReference>
<evidence type="ECO:0000313" key="3">
    <source>
        <dbReference type="EMBL" id="KRO26583.1"/>
    </source>
</evidence>
<sequence length="173" mass="18899">MSQPNIHGIDHVGLTVPSIETASQFFIDAFDATILYDTYTKRQPIRDNAFTQQRLGIPASMGEVAIRMLSLPNGPGIELFEFVGPDQRAASVPSDLGWQHVAFYVDDMATAVQQVEQAGGRRNADPIPLSGVEAGAGNQFCYCKAPWGASIELISYPSPQPYLAATDQQKWRV</sequence>
<dbReference type="InterPro" id="IPR051785">
    <property type="entry name" value="MMCE/EMCE_epimerase"/>
</dbReference>
<reference evidence="3 4" key="1">
    <citation type="journal article" date="2015" name="Genome Announc.">
        <title>Expanding the biotechnology potential of lactobacilli through comparative genomics of 213 strains and associated genera.</title>
        <authorList>
            <person name="Sun Z."/>
            <person name="Harris H.M."/>
            <person name="McCann A."/>
            <person name="Guo C."/>
            <person name="Argimon S."/>
            <person name="Zhang W."/>
            <person name="Yang X."/>
            <person name="Jeffery I.B."/>
            <person name="Cooney J.C."/>
            <person name="Kagawa T.F."/>
            <person name="Liu W."/>
            <person name="Song Y."/>
            <person name="Salvetti E."/>
            <person name="Wrobel A."/>
            <person name="Rasinkangas P."/>
            <person name="Parkhill J."/>
            <person name="Rea M.C."/>
            <person name="O'Sullivan O."/>
            <person name="Ritari J."/>
            <person name="Douillard F.P."/>
            <person name="Paul Ross R."/>
            <person name="Yang R."/>
            <person name="Briner A.E."/>
            <person name="Felis G.E."/>
            <person name="de Vos W.M."/>
            <person name="Barrangou R."/>
            <person name="Klaenhammer T.R."/>
            <person name="Caufield P.W."/>
            <person name="Cui Y."/>
            <person name="Zhang H."/>
            <person name="O'Toole P.W."/>
        </authorList>
    </citation>
    <scope>NUCLEOTIDE SEQUENCE [LARGE SCALE GENOMIC DNA]</scope>
    <source>
        <strain evidence="3 4">DSM 21115</strain>
    </source>
</reference>
<protein>
    <recommendedName>
        <fullName evidence="2">VOC domain-containing protein</fullName>
    </recommendedName>
</protein>
<evidence type="ECO:0000259" key="2">
    <source>
        <dbReference type="PROSITE" id="PS51819"/>
    </source>
</evidence>
<evidence type="ECO:0000313" key="4">
    <source>
        <dbReference type="Proteomes" id="UP000050920"/>
    </source>
</evidence>
<feature type="domain" description="VOC" evidence="2">
    <location>
        <begin position="8"/>
        <end position="156"/>
    </location>
</feature>
<dbReference type="PANTHER" id="PTHR43048:SF6">
    <property type="entry name" value="BLR8189 PROTEIN"/>
    <property type="match status" value="1"/>
</dbReference>
<dbReference type="EMBL" id="AYGX02000119">
    <property type="protein sequence ID" value="KRO26583.1"/>
    <property type="molecule type" value="Genomic_DNA"/>
</dbReference>
<gene>
    <name evidence="3" type="ORF">DY78_GL000801</name>
</gene>
<dbReference type="GO" id="GO:0046872">
    <property type="term" value="F:metal ion binding"/>
    <property type="evidence" value="ECO:0007669"/>
    <property type="project" value="UniProtKB-KW"/>
</dbReference>
<keyword evidence="4" id="KW-1185">Reference proteome</keyword>
<comment type="caution">
    <text evidence="3">The sequence shown here is derived from an EMBL/GenBank/DDBJ whole genome shotgun (WGS) entry which is preliminary data.</text>
</comment>
<dbReference type="Gene3D" id="3.10.180.10">
    <property type="entry name" value="2,3-Dihydroxybiphenyl 1,2-Dioxygenase, domain 1"/>
    <property type="match status" value="1"/>
</dbReference>
<evidence type="ECO:0000256" key="1">
    <source>
        <dbReference type="ARBA" id="ARBA00022723"/>
    </source>
</evidence>
<dbReference type="RefSeq" id="WP_029779205.1">
    <property type="nucleotide sequence ID" value="NZ_AYGX02000119.1"/>
</dbReference>
<dbReference type="AlphaFoldDB" id="A0A0R2NLI0"/>
<accession>A0A0R2NLI0</accession>
<keyword evidence="1" id="KW-0479">Metal-binding</keyword>
<dbReference type="Proteomes" id="UP000050920">
    <property type="component" value="Unassembled WGS sequence"/>
</dbReference>
<dbReference type="GO" id="GO:0046491">
    <property type="term" value="P:L-methylmalonyl-CoA metabolic process"/>
    <property type="evidence" value="ECO:0007669"/>
    <property type="project" value="TreeGrafter"/>
</dbReference>